<dbReference type="EMBL" id="JABSNW010000003">
    <property type="protein sequence ID" value="KAL2888532.1"/>
    <property type="molecule type" value="Genomic_DNA"/>
</dbReference>
<sequence length="311" mass="34731">MLRDRHKKTPASAVHAKLQTGSVSSLASSSLLIHWDDLPAWRRDNAFIHTGYRATSNSFYASFCSLAYLHNESVNIWSHLLGSVGFVLTALYLYAVIAPRYESASPADIAVFAAFLGGAVLCLGMSATYHALSNHSSSVAKWGNKLDYTGIVFLIVGSYVPALYYGFYCDVILRELYTTLIFMLGFGCVLVSWIERFRTPEWRPYRALMFVALGTSGVVPILQGLEKYGWTHLQQRMSLSLVILHGAMYVIGAVIYAARWPERLWPGAFDHFGSSHQIFHVFVLVAALTHMYAMALAFDYHHTVSCALYAF</sequence>
<reference evidence="7 8" key="1">
    <citation type="submission" date="2020-05" db="EMBL/GenBank/DDBJ databases">
        <title>Ceratocystis lukuohia genome.</title>
        <authorList>
            <person name="Harrington T.C."/>
            <person name="Kim K."/>
            <person name="Mayers C.G."/>
        </authorList>
    </citation>
    <scope>NUCLEOTIDE SEQUENCE [LARGE SCALE GENOMIC DNA]</scope>
    <source>
        <strain evidence="7 8">C4212</strain>
    </source>
</reference>
<feature type="transmembrane region" description="Helical" evidence="6">
    <location>
        <begin position="237"/>
        <end position="258"/>
    </location>
</feature>
<dbReference type="RefSeq" id="XP_070859712.1">
    <property type="nucleotide sequence ID" value="XM_071002281.1"/>
</dbReference>
<protein>
    <submittedName>
        <fullName evidence="7">Hemolysin III family channel protein</fullName>
    </submittedName>
</protein>
<dbReference type="InterPro" id="IPR004254">
    <property type="entry name" value="AdipoR/HlyIII-related"/>
</dbReference>
<evidence type="ECO:0000313" key="7">
    <source>
        <dbReference type="EMBL" id="KAL2888532.1"/>
    </source>
</evidence>
<keyword evidence="8" id="KW-1185">Reference proteome</keyword>
<keyword evidence="4 6" id="KW-1133">Transmembrane helix</keyword>
<feature type="transmembrane region" description="Helical" evidence="6">
    <location>
        <begin position="109"/>
        <end position="131"/>
    </location>
</feature>
<feature type="transmembrane region" description="Helical" evidence="6">
    <location>
        <begin position="278"/>
        <end position="298"/>
    </location>
</feature>
<name>A0ABR4MJS2_9PEZI</name>
<organism evidence="7 8">
    <name type="scientific">Ceratocystis lukuohia</name>
    <dbReference type="NCBI Taxonomy" id="2019550"/>
    <lineage>
        <taxon>Eukaryota</taxon>
        <taxon>Fungi</taxon>
        <taxon>Dikarya</taxon>
        <taxon>Ascomycota</taxon>
        <taxon>Pezizomycotina</taxon>
        <taxon>Sordariomycetes</taxon>
        <taxon>Hypocreomycetidae</taxon>
        <taxon>Microascales</taxon>
        <taxon>Ceratocystidaceae</taxon>
        <taxon>Ceratocystis</taxon>
    </lineage>
</organism>
<dbReference type="Proteomes" id="UP001610728">
    <property type="component" value="Unassembled WGS sequence"/>
</dbReference>
<feature type="transmembrane region" description="Helical" evidence="6">
    <location>
        <begin position="151"/>
        <end position="169"/>
    </location>
</feature>
<evidence type="ECO:0000256" key="1">
    <source>
        <dbReference type="ARBA" id="ARBA00004141"/>
    </source>
</evidence>
<dbReference type="GeneID" id="98116850"/>
<dbReference type="PANTHER" id="PTHR20855">
    <property type="entry name" value="ADIPOR/PROGESTIN RECEPTOR-RELATED"/>
    <property type="match status" value="1"/>
</dbReference>
<feature type="transmembrane region" description="Helical" evidence="6">
    <location>
        <begin position="76"/>
        <end position="97"/>
    </location>
</feature>
<evidence type="ECO:0000256" key="2">
    <source>
        <dbReference type="ARBA" id="ARBA00007018"/>
    </source>
</evidence>
<evidence type="ECO:0000256" key="3">
    <source>
        <dbReference type="ARBA" id="ARBA00022692"/>
    </source>
</evidence>
<dbReference type="Pfam" id="PF03006">
    <property type="entry name" value="HlyIII"/>
    <property type="match status" value="1"/>
</dbReference>
<feature type="transmembrane region" description="Helical" evidence="6">
    <location>
        <begin position="176"/>
        <end position="194"/>
    </location>
</feature>
<dbReference type="PANTHER" id="PTHR20855:SF52">
    <property type="entry name" value="ADIPONECTIN RECEPTOR PROTEIN"/>
    <property type="match status" value="1"/>
</dbReference>
<evidence type="ECO:0000256" key="5">
    <source>
        <dbReference type="ARBA" id="ARBA00023136"/>
    </source>
</evidence>
<comment type="subcellular location">
    <subcellularLocation>
        <location evidence="1">Membrane</location>
        <topology evidence="1">Multi-pass membrane protein</topology>
    </subcellularLocation>
</comment>
<gene>
    <name evidence="7" type="ORF">HOO65_030033</name>
</gene>
<proteinExistence type="inferred from homology"/>
<comment type="caution">
    <text evidence="7">The sequence shown here is derived from an EMBL/GenBank/DDBJ whole genome shotgun (WGS) entry which is preliminary data.</text>
</comment>
<feature type="transmembrane region" description="Helical" evidence="6">
    <location>
        <begin position="206"/>
        <end position="225"/>
    </location>
</feature>
<evidence type="ECO:0000313" key="8">
    <source>
        <dbReference type="Proteomes" id="UP001610728"/>
    </source>
</evidence>
<keyword evidence="5 6" id="KW-0472">Membrane</keyword>
<keyword evidence="3 6" id="KW-0812">Transmembrane</keyword>
<evidence type="ECO:0000256" key="4">
    <source>
        <dbReference type="ARBA" id="ARBA00022989"/>
    </source>
</evidence>
<accession>A0ABR4MJS2</accession>
<comment type="similarity">
    <text evidence="2">Belongs to the ADIPOR family.</text>
</comment>
<evidence type="ECO:0000256" key="6">
    <source>
        <dbReference type="SAM" id="Phobius"/>
    </source>
</evidence>